<name>A0A952KDP1_9PROT</name>
<proteinExistence type="predicted"/>
<accession>A0A952KDP1</accession>
<evidence type="ECO:0000313" key="1">
    <source>
        <dbReference type="EMBL" id="MBW8726263.1"/>
    </source>
</evidence>
<organism evidence="1 2">
    <name type="scientific">Inquilinus limosus</name>
    <dbReference type="NCBI Taxonomy" id="171674"/>
    <lineage>
        <taxon>Bacteria</taxon>
        <taxon>Pseudomonadati</taxon>
        <taxon>Pseudomonadota</taxon>
        <taxon>Alphaproteobacteria</taxon>
        <taxon>Rhodospirillales</taxon>
        <taxon>Rhodospirillaceae</taxon>
        <taxon>Inquilinus</taxon>
    </lineage>
</organism>
<reference evidence="1" key="1">
    <citation type="submission" date="2020-06" db="EMBL/GenBank/DDBJ databases">
        <title>Stable isotope informed genome-resolved metagenomics uncovers potential trophic interactions in rhizosphere soil.</title>
        <authorList>
            <person name="Starr E.P."/>
            <person name="Shi S."/>
            <person name="Blazewicz S.J."/>
            <person name="Koch B.J."/>
            <person name="Probst A.J."/>
            <person name="Hungate B.A."/>
            <person name="Pett-Ridge J."/>
            <person name="Firestone M.K."/>
            <person name="Banfield J.F."/>
        </authorList>
    </citation>
    <scope>NUCLEOTIDE SEQUENCE</scope>
    <source>
        <strain evidence="1">YM_69_17</strain>
    </source>
</reference>
<dbReference type="Proteomes" id="UP000700706">
    <property type="component" value="Unassembled WGS sequence"/>
</dbReference>
<sequence>MISLRSMSPLRKGVLALAAVALVVGLVWDRSPASELTIPPWPAGVGEADEYPFGVGIMLRDQRAWKPVFKALAERYGGKYRLREIHLTLDAKADVGAVRSHFDEEMINRRHWRAETQETGRPRTWTHGYESSDGRDVFMLVGIEPLPGETLVPLNILTTIPMIPGR</sequence>
<comment type="caution">
    <text evidence="1">The sequence shown here is derived from an EMBL/GenBank/DDBJ whole genome shotgun (WGS) entry which is preliminary data.</text>
</comment>
<protein>
    <submittedName>
        <fullName evidence="1">Uncharacterized protein</fullName>
    </submittedName>
</protein>
<evidence type="ECO:0000313" key="2">
    <source>
        <dbReference type="Proteomes" id="UP000700706"/>
    </source>
</evidence>
<gene>
    <name evidence="1" type="ORF">JF625_14035</name>
</gene>
<dbReference type="EMBL" id="JAEKLZ010000205">
    <property type="protein sequence ID" value="MBW8726263.1"/>
    <property type="molecule type" value="Genomic_DNA"/>
</dbReference>
<dbReference type="AlphaFoldDB" id="A0A952KDP1"/>